<evidence type="ECO:0000313" key="5">
    <source>
        <dbReference type="Proteomes" id="UP001269819"/>
    </source>
</evidence>
<dbReference type="InterPro" id="IPR002477">
    <property type="entry name" value="Peptidoglycan-bd-like"/>
</dbReference>
<organism evidence="4 5">
    <name type="scientific">Marinobacter xestospongiae</name>
    <dbReference type="NCBI Taxonomy" id="994319"/>
    <lineage>
        <taxon>Bacteria</taxon>
        <taxon>Pseudomonadati</taxon>
        <taxon>Pseudomonadota</taxon>
        <taxon>Gammaproteobacteria</taxon>
        <taxon>Pseudomonadales</taxon>
        <taxon>Marinobacteraceae</taxon>
        <taxon>Marinobacter</taxon>
    </lineage>
</organism>
<dbReference type="Proteomes" id="UP001269819">
    <property type="component" value="Unassembled WGS sequence"/>
</dbReference>
<name>A0ABU3VT95_9GAMM</name>
<feature type="compositionally biased region" description="Acidic residues" evidence="1">
    <location>
        <begin position="112"/>
        <end position="135"/>
    </location>
</feature>
<sequence>MHSLKDLRSLIATSVLAAGTAMVSLPATAANDVVALKNALYGAGYDIRNVSASMDNSTRAALRAFQRDQAGLQVSGELDEPTKKALGMVEVKLAAAPRPEDEPVTASTAAEPEPEEAVVEDDVIEEDEDGGWSFF</sequence>
<dbReference type="SUPFAM" id="SSF47090">
    <property type="entry name" value="PGBD-like"/>
    <property type="match status" value="1"/>
</dbReference>
<feature type="chain" id="PRO_5046354056" evidence="2">
    <location>
        <begin position="30"/>
        <end position="135"/>
    </location>
</feature>
<comment type="caution">
    <text evidence="4">The sequence shown here is derived from an EMBL/GenBank/DDBJ whole genome shotgun (WGS) entry which is preliminary data.</text>
</comment>
<proteinExistence type="predicted"/>
<dbReference type="InterPro" id="IPR036365">
    <property type="entry name" value="PGBD-like_sf"/>
</dbReference>
<dbReference type="RefSeq" id="WP_316972426.1">
    <property type="nucleotide sequence ID" value="NZ_JAWIIJ010000001.1"/>
</dbReference>
<feature type="domain" description="Peptidoglycan binding-like" evidence="3">
    <location>
        <begin position="31"/>
        <end position="86"/>
    </location>
</feature>
<evidence type="ECO:0000313" key="4">
    <source>
        <dbReference type="EMBL" id="MDV2077483.1"/>
    </source>
</evidence>
<reference evidence="4 5" key="1">
    <citation type="submission" date="2023-10" db="EMBL/GenBank/DDBJ databases">
        <title>Characteristics and mechanism of a salt-tolerant marine origin heterotrophic nitrifying- aerobic denitrifying bacteria Marinobacter xestospongiae HN1.</title>
        <authorList>
            <person name="Qi R."/>
        </authorList>
    </citation>
    <scope>NUCLEOTIDE SEQUENCE [LARGE SCALE GENOMIC DNA]</scope>
    <source>
        <strain evidence="4 5">HN1</strain>
    </source>
</reference>
<evidence type="ECO:0000259" key="3">
    <source>
        <dbReference type="Pfam" id="PF01471"/>
    </source>
</evidence>
<evidence type="ECO:0000256" key="2">
    <source>
        <dbReference type="SAM" id="SignalP"/>
    </source>
</evidence>
<protein>
    <submittedName>
        <fullName evidence="4">Peptidoglycan-binding domain-containing protein</fullName>
    </submittedName>
</protein>
<gene>
    <name evidence="4" type="ORF">RYS15_02265</name>
</gene>
<evidence type="ECO:0000256" key="1">
    <source>
        <dbReference type="SAM" id="MobiDB-lite"/>
    </source>
</evidence>
<keyword evidence="2" id="KW-0732">Signal</keyword>
<keyword evidence="5" id="KW-1185">Reference proteome</keyword>
<dbReference type="Pfam" id="PF01471">
    <property type="entry name" value="PG_binding_1"/>
    <property type="match status" value="1"/>
</dbReference>
<feature type="signal peptide" evidence="2">
    <location>
        <begin position="1"/>
        <end position="29"/>
    </location>
</feature>
<feature type="region of interest" description="Disordered" evidence="1">
    <location>
        <begin position="95"/>
        <end position="135"/>
    </location>
</feature>
<accession>A0ABU3VT95</accession>
<dbReference type="Gene3D" id="1.10.101.10">
    <property type="entry name" value="PGBD-like superfamily/PGBD"/>
    <property type="match status" value="1"/>
</dbReference>
<dbReference type="EMBL" id="JAWIIJ010000001">
    <property type="protein sequence ID" value="MDV2077483.1"/>
    <property type="molecule type" value="Genomic_DNA"/>
</dbReference>
<dbReference type="InterPro" id="IPR036366">
    <property type="entry name" value="PGBDSf"/>
</dbReference>